<feature type="compositionally biased region" description="Pro residues" evidence="1">
    <location>
        <begin position="441"/>
        <end position="481"/>
    </location>
</feature>
<evidence type="ECO:0000256" key="2">
    <source>
        <dbReference type="SAM" id="Phobius"/>
    </source>
</evidence>
<reference evidence="3 4" key="1">
    <citation type="submission" date="2016-01" db="EMBL/GenBank/DDBJ databases">
        <title>The new phylogeny of the genus Mycobacterium.</title>
        <authorList>
            <person name="Tarcisio F."/>
            <person name="Conor M."/>
            <person name="Antonella G."/>
            <person name="Elisabetta G."/>
            <person name="Giulia F.S."/>
            <person name="Sara T."/>
            <person name="Anna F."/>
            <person name="Clotilde B."/>
            <person name="Roberto B."/>
            <person name="Veronica D.S."/>
            <person name="Fabio R."/>
            <person name="Monica P."/>
            <person name="Olivier J."/>
            <person name="Enrico T."/>
            <person name="Nicola S."/>
        </authorList>
    </citation>
    <scope>NUCLEOTIDE SEQUENCE [LARGE SCALE GENOMIC DNA]</scope>
    <source>
        <strain evidence="3 4">DSM 44179</strain>
    </source>
</reference>
<keyword evidence="4" id="KW-1185">Reference proteome</keyword>
<keyword evidence="2" id="KW-0472">Membrane</keyword>
<dbReference type="STRING" id="1793.AWC04_19865"/>
<evidence type="ECO:0000256" key="1">
    <source>
        <dbReference type="SAM" id="MobiDB-lite"/>
    </source>
</evidence>
<dbReference type="Proteomes" id="UP000193484">
    <property type="component" value="Unassembled WGS sequence"/>
</dbReference>
<dbReference type="AlphaFoldDB" id="A0A1X1QW79"/>
<feature type="transmembrane region" description="Helical" evidence="2">
    <location>
        <begin position="12"/>
        <end position="32"/>
    </location>
</feature>
<dbReference type="InterPro" id="IPR052336">
    <property type="entry name" value="MlaD_Phospholipid_Transporter"/>
</dbReference>
<dbReference type="PANTHER" id="PTHR33371">
    <property type="entry name" value="INTERMEMBRANE PHOSPHOLIPID TRANSPORT SYSTEM BINDING PROTEIN MLAD-RELATED"/>
    <property type="match status" value="1"/>
</dbReference>
<name>A0A1X1QW79_MYCFA</name>
<sequence length="566" mass="58920">MRLDRLARIQLAIFAAVTLLTVTAIAVFYLHVPAKLGFGSYQVNAEFDAGGGIYRNANVTFRGVTVGRVENVGLNDAGVVTELRLNSNVEVPDNVEATVKSVSAIGEQYIDLAPPTSEDGVATPAAGVLADGAMIGKDRTFIGQDIAGMLAQAQELVSTVDNSRLKEMLSGAFKAFNGSGPELNRLLRSARGLVDEANASADQTIALVEEAGPMLDAQIRSGQDIRTLSDSLGRFTTELRGADPSLRSLLATAPATADVANTAFTGIRPDFPVLAANLANLSRIGVIYHKSIEQALVIFPALIAALNTVAGGVPADEGGKLDFKVDLGDPPTCNVGFLPATQIRSPADETLRNLPTDLYCKAAQNDPTAVRGARNYPCMEFPGKRAPTVQLCRDPAGFIPIGANPWRGPPIPYGSLPVTDGRNITPPNKFPMIPPAADYDPGPPVVSLPPGTPPGPGPAPHAPFPLPLPPVDGPAPAPWPYFAPEDQVLPPYARQPAGPPPGPAEQPAAEQPAAEQPQAAGPVYGSYDSNGRFADGEGGTAVFTGGDAGLAPAENLVDLMLGPRAL</sequence>
<accession>A0A1X1QW79</accession>
<dbReference type="OrthoDB" id="4741753at2"/>
<comment type="caution">
    <text evidence="3">The sequence shown here is derived from an EMBL/GenBank/DDBJ whole genome shotgun (WGS) entry which is preliminary data.</text>
</comment>
<evidence type="ECO:0000313" key="4">
    <source>
        <dbReference type="Proteomes" id="UP000193484"/>
    </source>
</evidence>
<dbReference type="GO" id="GO:0005576">
    <property type="term" value="C:extracellular region"/>
    <property type="evidence" value="ECO:0007669"/>
    <property type="project" value="TreeGrafter"/>
</dbReference>
<feature type="region of interest" description="Disordered" evidence="1">
    <location>
        <begin position="435"/>
        <end position="535"/>
    </location>
</feature>
<keyword evidence="2" id="KW-0812">Transmembrane</keyword>
<dbReference type="EMBL" id="LQOJ01000081">
    <property type="protein sequence ID" value="ORU95630.1"/>
    <property type="molecule type" value="Genomic_DNA"/>
</dbReference>
<protein>
    <submittedName>
        <fullName evidence="3">Mammalian cell entry protein</fullName>
    </submittedName>
</protein>
<organism evidence="3 4">
    <name type="scientific">Mycolicibacterium fallax</name>
    <name type="common">Mycobacterium fallax</name>
    <dbReference type="NCBI Taxonomy" id="1793"/>
    <lineage>
        <taxon>Bacteria</taxon>
        <taxon>Bacillati</taxon>
        <taxon>Actinomycetota</taxon>
        <taxon>Actinomycetes</taxon>
        <taxon>Mycobacteriales</taxon>
        <taxon>Mycobacteriaceae</taxon>
        <taxon>Mycolicibacterium</taxon>
    </lineage>
</organism>
<dbReference type="InterPro" id="IPR005693">
    <property type="entry name" value="Mce"/>
</dbReference>
<evidence type="ECO:0000313" key="3">
    <source>
        <dbReference type="EMBL" id="ORU95630.1"/>
    </source>
</evidence>
<proteinExistence type="predicted"/>
<gene>
    <name evidence="3" type="ORF">AWC04_19865</name>
</gene>
<dbReference type="RefSeq" id="WP_085101125.1">
    <property type="nucleotide sequence ID" value="NZ_AP022603.1"/>
</dbReference>
<dbReference type="Pfam" id="PF02470">
    <property type="entry name" value="MlaD"/>
    <property type="match status" value="1"/>
</dbReference>
<feature type="compositionally biased region" description="Low complexity" evidence="1">
    <location>
        <begin position="505"/>
        <end position="522"/>
    </location>
</feature>
<keyword evidence="2" id="KW-1133">Transmembrane helix</keyword>
<dbReference type="InterPro" id="IPR003399">
    <property type="entry name" value="Mce/MlaD"/>
</dbReference>
<dbReference type="NCBIfam" id="TIGR00996">
    <property type="entry name" value="Mtu_fam_mce"/>
    <property type="match status" value="1"/>
</dbReference>
<dbReference type="PANTHER" id="PTHR33371:SF16">
    <property type="entry name" value="MCE-FAMILY PROTEIN MCE3F"/>
    <property type="match status" value="1"/>
</dbReference>